<dbReference type="Pfam" id="PF00487">
    <property type="entry name" value="FA_desaturase"/>
    <property type="match status" value="1"/>
</dbReference>
<dbReference type="GO" id="GO:0006629">
    <property type="term" value="P:lipid metabolic process"/>
    <property type="evidence" value="ECO:0007669"/>
    <property type="project" value="InterPro"/>
</dbReference>
<dbReference type="EMBL" id="PZZN01000002">
    <property type="protein sequence ID" value="PTM45699.1"/>
    <property type="molecule type" value="Genomic_DNA"/>
</dbReference>
<feature type="transmembrane region" description="Helical" evidence="1">
    <location>
        <begin position="165"/>
        <end position="188"/>
    </location>
</feature>
<comment type="caution">
    <text evidence="3">The sequence shown here is derived from an EMBL/GenBank/DDBJ whole genome shotgun (WGS) entry which is preliminary data.</text>
</comment>
<dbReference type="Proteomes" id="UP000240996">
    <property type="component" value="Unassembled WGS sequence"/>
</dbReference>
<dbReference type="AlphaFoldDB" id="A0A2T4YQB3"/>
<keyword evidence="4" id="KW-1185">Reference proteome</keyword>
<evidence type="ECO:0000256" key="1">
    <source>
        <dbReference type="SAM" id="Phobius"/>
    </source>
</evidence>
<dbReference type="CDD" id="cd01060">
    <property type="entry name" value="Membrane-FADS-like"/>
    <property type="match status" value="1"/>
</dbReference>
<proteinExistence type="predicted"/>
<keyword evidence="1" id="KW-1133">Transmembrane helix</keyword>
<feature type="transmembrane region" description="Helical" evidence="1">
    <location>
        <begin position="82"/>
        <end position="100"/>
    </location>
</feature>
<dbReference type="InterPro" id="IPR005804">
    <property type="entry name" value="FA_desaturase_dom"/>
</dbReference>
<feature type="transmembrane region" description="Helical" evidence="1">
    <location>
        <begin position="112"/>
        <end position="131"/>
    </location>
</feature>
<feature type="transmembrane region" description="Helical" evidence="1">
    <location>
        <begin position="56"/>
        <end position="76"/>
    </location>
</feature>
<reference evidence="3 4" key="1">
    <citation type="submission" date="2018-04" db="EMBL/GenBank/DDBJ databases">
        <title>Genomic Encyclopedia of Type Strains, Phase III (KMG-III): the genomes of soil and plant-associated and newly described type strains.</title>
        <authorList>
            <person name="Whitman W."/>
        </authorList>
    </citation>
    <scope>NUCLEOTIDE SEQUENCE [LARGE SCALE GENOMIC DNA]</scope>
    <source>
        <strain evidence="3 4">NW12</strain>
    </source>
</reference>
<organism evidence="3 4">
    <name type="scientific">Sphingomonas aerolata</name>
    <dbReference type="NCBI Taxonomy" id="185951"/>
    <lineage>
        <taxon>Bacteria</taxon>
        <taxon>Pseudomonadati</taxon>
        <taxon>Pseudomonadota</taxon>
        <taxon>Alphaproteobacteria</taxon>
        <taxon>Sphingomonadales</taxon>
        <taxon>Sphingomonadaceae</taxon>
        <taxon>Sphingomonas</taxon>
    </lineage>
</organism>
<evidence type="ECO:0000259" key="2">
    <source>
        <dbReference type="Pfam" id="PF00487"/>
    </source>
</evidence>
<dbReference type="RefSeq" id="WP_420894103.1">
    <property type="nucleotide sequence ID" value="NZ_PZZN01000002.1"/>
</dbReference>
<evidence type="ECO:0000313" key="4">
    <source>
        <dbReference type="Proteomes" id="UP000240996"/>
    </source>
</evidence>
<accession>A0A2T4YQB3</accession>
<keyword evidence="1" id="KW-0472">Membrane</keyword>
<sequence length="374" mass="40310">MIMATAFVTPDPLAATLSRTSAALARPKAAQAGREDIAMIKAAASLTRDLHAARPIVYWTDLIASAGLGYAGMAVAIVATPVWAKLLGAVVAVLALYRALSFIHELSHMKPNAVRGFTAGWNILFGVPVMMPSLMYEGVHTLHHAKTRYGTNRDPEYMPLARGPAATLAIFVLVSALLPIGLILRYGVLAPLSLLSPKLREIVVTRYSALAINPQFRRKPPEGAALRSWRIWETAASIWAISFVVLTATGVFPLAASLTFLAIVSAIAVLNQVRTLVAHLWENEGDAMSITDQYLDSVNVPPPGLLAEIWAPVGLRYHALHHLLPGLPYHALPEAHRRLTGELGDGSSYHHANYSTLSGLIVNLVKACRKAVRG</sequence>
<feature type="domain" description="Fatty acid desaturase" evidence="2">
    <location>
        <begin position="82"/>
        <end position="351"/>
    </location>
</feature>
<protein>
    <submittedName>
        <fullName evidence="3">Fatty acid desaturase</fullName>
    </submittedName>
</protein>
<keyword evidence="1" id="KW-0812">Transmembrane</keyword>
<evidence type="ECO:0000313" key="3">
    <source>
        <dbReference type="EMBL" id="PTM45699.1"/>
    </source>
</evidence>
<name>A0A2T4YQB3_9SPHN</name>
<feature type="transmembrane region" description="Helical" evidence="1">
    <location>
        <begin position="237"/>
        <end position="270"/>
    </location>
</feature>
<gene>
    <name evidence="3" type="ORF">C8J24_1925</name>
</gene>